<evidence type="ECO:0000313" key="1">
    <source>
        <dbReference type="EMBL" id="BAO45300.1"/>
    </source>
</evidence>
<evidence type="ECO:0008006" key="3">
    <source>
        <dbReference type="Google" id="ProtNLM"/>
    </source>
</evidence>
<dbReference type="Proteomes" id="UP000031631">
    <property type="component" value="Chromosome"/>
</dbReference>
<organism evidence="1 2">
    <name type="scientific">Thiolapillus brandeum</name>
    <dbReference type="NCBI Taxonomy" id="1076588"/>
    <lineage>
        <taxon>Bacteria</taxon>
        <taxon>Pseudomonadati</taxon>
        <taxon>Pseudomonadota</taxon>
        <taxon>Gammaproteobacteria</taxon>
        <taxon>Chromatiales</taxon>
        <taxon>Sedimenticolaceae</taxon>
        <taxon>Thiolapillus</taxon>
    </lineage>
</organism>
<gene>
    <name evidence="1" type="ORF">TBH_C2390</name>
</gene>
<keyword evidence="2" id="KW-1185">Reference proteome</keyword>
<dbReference type="AlphaFoldDB" id="A0A7U6GKG5"/>
<dbReference type="KEGG" id="tbn:TBH_C2390"/>
<dbReference type="InterPro" id="IPR014917">
    <property type="entry name" value="DUF1800"/>
</dbReference>
<proteinExistence type="predicted"/>
<dbReference type="Pfam" id="PF08811">
    <property type="entry name" value="DUF1800"/>
    <property type="match status" value="1"/>
</dbReference>
<dbReference type="EMBL" id="AP012273">
    <property type="protein sequence ID" value="BAO45300.1"/>
    <property type="molecule type" value="Genomic_DNA"/>
</dbReference>
<accession>A0A7U6GKG5</accession>
<evidence type="ECO:0000313" key="2">
    <source>
        <dbReference type="Proteomes" id="UP000031631"/>
    </source>
</evidence>
<reference evidence="1 2" key="1">
    <citation type="journal article" date="2014" name="PLoS ONE">
        <title>Physiological and genomic features of a novel sulfur-oxidizing gammaproteobacterium belonging to a previously uncultivated symbiotic lineage isolated from a hydrothermal vent.</title>
        <authorList>
            <person name="Nunoura T."/>
            <person name="Takaki Y."/>
            <person name="Kazama H."/>
            <person name="Kakuta J."/>
            <person name="Shimamura S."/>
            <person name="Makita H."/>
            <person name="Hirai M."/>
            <person name="Miyazaki M."/>
            <person name="Takai K."/>
        </authorList>
    </citation>
    <scope>NUCLEOTIDE SEQUENCE [LARGE SCALE GENOMIC DNA]</scope>
    <source>
        <strain evidence="1 2">Hiromi1</strain>
    </source>
</reference>
<sequence length="608" mass="69707">MENREGVDVKLQQWFCGLLLAGMISTAAGSDMIMVFRSAEGPEGQTLPPRTETLESWQRKQASRLLSQATFGATQEEIDQVVRMGADAWLDYQKSLPLTLHRPRVQQRLENGEGDGDEDTGPLLQELRMELWWDRALFAQDQLRQRVALALSEILVVSDETDFTWFHAVGMAEYYDILVRNALGNYRDLLEDVSRSPMMGLYLSHLQNQRAWPEENIRPDENYAREILQLFSIGLWHLNIDGSRRLDASGKPIPTYNQDVIENFARVFTGWNYADAPEWDYYFPDDQFLWRPMEPYVNQHDWEREGGYHDRDEKFLLAYPVEGMASSDWPRKRLPALVGDEDAATDLNRALDVIFNHPNVGPFISRQLIQHLVTSNPSPDYVARVARVFNDNGQGVRGDLYATVKAILTDVEARYGHMTRPQTFGKLREPLLRQTQMWRALHAMPIGGDWVRDWYPEYFLAQAPLRSPSVFNFFTPGFAPPGEISERGLVAPEFQITNETYVSRTANKIWYLLFQGYRGSPYASADAMELDLNPLIDLADRPQALLDYLDLLFMAGQMSDGMRDVLMDVAQNTAMDNEWLDGNTTPGTFRVMSVLYVLLTSPEYVVQK</sequence>
<dbReference type="PANTHER" id="PTHR43737:SF1">
    <property type="entry name" value="DUF1501 DOMAIN-CONTAINING PROTEIN"/>
    <property type="match status" value="1"/>
</dbReference>
<dbReference type="PANTHER" id="PTHR43737">
    <property type="entry name" value="BLL7424 PROTEIN"/>
    <property type="match status" value="1"/>
</dbReference>
<name>A0A7U6GKG5_9GAMM</name>
<protein>
    <recommendedName>
        <fullName evidence="3">DUF1800 domain-containing protein</fullName>
    </recommendedName>
</protein>